<dbReference type="Proteomes" id="UP001589718">
    <property type="component" value="Unassembled WGS sequence"/>
</dbReference>
<reference evidence="1 2" key="1">
    <citation type="submission" date="2024-09" db="EMBL/GenBank/DDBJ databases">
        <authorList>
            <person name="Sun Q."/>
            <person name="Mori K."/>
        </authorList>
    </citation>
    <scope>NUCLEOTIDE SEQUENCE [LARGE SCALE GENOMIC DNA]</scope>
    <source>
        <strain evidence="1 2">JCM 4362</strain>
    </source>
</reference>
<gene>
    <name evidence="1" type="ORF">ACFFTU_00055</name>
</gene>
<evidence type="ECO:0000313" key="1">
    <source>
        <dbReference type="EMBL" id="MFB9518362.1"/>
    </source>
</evidence>
<proteinExistence type="predicted"/>
<accession>A0ABV5P578</accession>
<organism evidence="1 2">
    <name type="scientific">Streptomyces cremeus</name>
    <dbReference type="NCBI Taxonomy" id="66881"/>
    <lineage>
        <taxon>Bacteria</taxon>
        <taxon>Bacillati</taxon>
        <taxon>Actinomycetota</taxon>
        <taxon>Actinomycetes</taxon>
        <taxon>Kitasatosporales</taxon>
        <taxon>Streptomycetaceae</taxon>
        <taxon>Streptomyces</taxon>
    </lineage>
</organism>
<keyword evidence="2" id="KW-1185">Reference proteome</keyword>
<comment type="caution">
    <text evidence="1">The sequence shown here is derived from an EMBL/GenBank/DDBJ whole genome shotgun (WGS) entry which is preliminary data.</text>
</comment>
<evidence type="ECO:0000313" key="2">
    <source>
        <dbReference type="Proteomes" id="UP001589718"/>
    </source>
</evidence>
<sequence>MSSYSAPFPEDLIDLQQQLHQAQADFHTLATAPPWGADSAPVFTEEEVDQVEELWERIRELTMAVNEHPYWTATTGASGGPVNNARRGLRVVRDPEAGAGAA</sequence>
<dbReference type="RefSeq" id="WP_345227854.1">
    <property type="nucleotide sequence ID" value="NZ_BAAAXE010000014.1"/>
</dbReference>
<protein>
    <submittedName>
        <fullName evidence="1">Uncharacterized protein</fullName>
    </submittedName>
</protein>
<name>A0ABV5P578_STRCM</name>
<dbReference type="EMBL" id="JBHMCR010000001">
    <property type="protein sequence ID" value="MFB9518362.1"/>
    <property type="molecule type" value="Genomic_DNA"/>
</dbReference>